<dbReference type="CDD" id="cd17546">
    <property type="entry name" value="REC_hyHK_CKI1_RcsC-like"/>
    <property type="match status" value="1"/>
</dbReference>
<gene>
    <name evidence="5" type="ORF">EZJ19_10905</name>
</gene>
<comment type="caution">
    <text evidence="5">The sequence shown here is derived from an EMBL/GenBank/DDBJ whole genome shotgun (WGS) entry which is preliminary data.</text>
</comment>
<sequence length="122" mass="13336">MAGHRVLLVEDNALNQELATDLLGDVGLQPELAANGAEAVAAVQRKRYDLILMDVQMPVIDGLEATRRVRLLPGYEETPILATTASAFEEDRKRCLEAGMDDFVAKPIDPALLRGALARWLP</sequence>
<accession>A0A4V2NVA6</accession>
<name>A0A4V2NVA6_9PROT</name>
<protein>
    <submittedName>
        <fullName evidence="5">Response regulator</fullName>
    </submittedName>
</protein>
<dbReference type="PROSITE" id="PS50110">
    <property type="entry name" value="RESPONSE_REGULATORY"/>
    <property type="match status" value="1"/>
</dbReference>
<organism evidence="5 6">
    <name type="scientific">Parasulfuritortus cantonensis</name>
    <dbReference type="NCBI Taxonomy" id="2528202"/>
    <lineage>
        <taxon>Bacteria</taxon>
        <taxon>Pseudomonadati</taxon>
        <taxon>Pseudomonadota</taxon>
        <taxon>Betaproteobacteria</taxon>
        <taxon>Nitrosomonadales</taxon>
        <taxon>Thiobacillaceae</taxon>
        <taxon>Parasulfuritortus</taxon>
    </lineage>
</organism>
<keyword evidence="1 3" id="KW-0597">Phosphoprotein</keyword>
<dbReference type="GO" id="GO:0000160">
    <property type="term" value="P:phosphorelay signal transduction system"/>
    <property type="evidence" value="ECO:0007669"/>
    <property type="project" value="UniProtKB-KW"/>
</dbReference>
<evidence type="ECO:0000256" key="1">
    <source>
        <dbReference type="ARBA" id="ARBA00022553"/>
    </source>
</evidence>
<dbReference type="Pfam" id="PF00072">
    <property type="entry name" value="Response_reg"/>
    <property type="match status" value="1"/>
</dbReference>
<evidence type="ECO:0000313" key="6">
    <source>
        <dbReference type="Proteomes" id="UP000295443"/>
    </source>
</evidence>
<dbReference type="PANTHER" id="PTHR45339:SF1">
    <property type="entry name" value="HYBRID SIGNAL TRANSDUCTION HISTIDINE KINASE J"/>
    <property type="match status" value="1"/>
</dbReference>
<evidence type="ECO:0000259" key="4">
    <source>
        <dbReference type="PROSITE" id="PS50110"/>
    </source>
</evidence>
<dbReference type="SMART" id="SM00448">
    <property type="entry name" value="REC"/>
    <property type="match status" value="1"/>
</dbReference>
<feature type="domain" description="Response regulatory" evidence="4">
    <location>
        <begin position="5"/>
        <end position="121"/>
    </location>
</feature>
<keyword evidence="6" id="KW-1185">Reference proteome</keyword>
<evidence type="ECO:0000313" key="5">
    <source>
        <dbReference type="EMBL" id="TCJ12746.1"/>
    </source>
</evidence>
<evidence type="ECO:0000256" key="2">
    <source>
        <dbReference type="ARBA" id="ARBA00023012"/>
    </source>
</evidence>
<dbReference type="OrthoDB" id="9179585at2"/>
<dbReference type="InterPro" id="IPR001789">
    <property type="entry name" value="Sig_transdc_resp-reg_receiver"/>
</dbReference>
<feature type="modified residue" description="4-aspartylphosphate" evidence="3">
    <location>
        <position position="54"/>
    </location>
</feature>
<dbReference type="InterPro" id="IPR011006">
    <property type="entry name" value="CheY-like_superfamily"/>
</dbReference>
<dbReference type="PANTHER" id="PTHR45339">
    <property type="entry name" value="HYBRID SIGNAL TRANSDUCTION HISTIDINE KINASE J"/>
    <property type="match status" value="1"/>
</dbReference>
<dbReference type="Gene3D" id="3.40.50.2300">
    <property type="match status" value="1"/>
</dbReference>
<dbReference type="SUPFAM" id="SSF52172">
    <property type="entry name" value="CheY-like"/>
    <property type="match status" value="1"/>
</dbReference>
<keyword evidence="2" id="KW-0902">Two-component regulatory system</keyword>
<dbReference type="Proteomes" id="UP000295443">
    <property type="component" value="Unassembled WGS sequence"/>
</dbReference>
<proteinExistence type="predicted"/>
<dbReference type="AlphaFoldDB" id="A0A4V2NVA6"/>
<reference evidence="5 6" key="1">
    <citation type="submission" date="2019-03" db="EMBL/GenBank/DDBJ databases">
        <title>Genome sequence of Thiobacillaceae bacterium LSR1, a sulfur-oxidizing bacterium isolated from freshwater sediment.</title>
        <authorList>
            <person name="Li S."/>
        </authorList>
    </citation>
    <scope>NUCLEOTIDE SEQUENCE [LARGE SCALE GENOMIC DNA]</scope>
    <source>
        <strain evidence="5 6">LSR1</strain>
    </source>
</reference>
<evidence type="ECO:0000256" key="3">
    <source>
        <dbReference type="PROSITE-ProRule" id="PRU00169"/>
    </source>
</evidence>
<dbReference type="EMBL" id="SJZB01000042">
    <property type="protein sequence ID" value="TCJ12746.1"/>
    <property type="molecule type" value="Genomic_DNA"/>
</dbReference>